<dbReference type="InterPro" id="IPR029441">
    <property type="entry name" value="Cass2"/>
</dbReference>
<dbReference type="InterPro" id="IPR047057">
    <property type="entry name" value="MerR_fam"/>
</dbReference>
<dbReference type="OrthoDB" id="9811174at2"/>
<dbReference type="SMART" id="SM00422">
    <property type="entry name" value="HTH_MERR"/>
    <property type="match status" value="1"/>
</dbReference>
<dbReference type="InterPro" id="IPR009061">
    <property type="entry name" value="DNA-bd_dom_put_sf"/>
</dbReference>
<keyword evidence="2" id="KW-0805">Transcription regulation</keyword>
<dbReference type="GO" id="GO:0003700">
    <property type="term" value="F:DNA-binding transcription factor activity"/>
    <property type="evidence" value="ECO:0007669"/>
    <property type="project" value="InterPro"/>
</dbReference>
<sequence>METMTISQLSKRFDVSTRMLRYYEKMGLLASHRKEDYAYRMYDEIAVRRLQQIIVLRKLHIPLKQIALIFEDKEQVDTLNIFQENINEIEDEINALSTIRDILNVFVSRLSISLQNDIRLDLLEDRELIKVVDTLCLSKLNLKEERSMNELNKANETLNKNLEVRMVLLPPCTVASFHYVGENPEEVVGNQMSKFVQESKIYERKPDARMFGFNHPNPSEDREFYGYEDLITIPEDMEVPAPLTKKRFNGGLYAAHTITFPNFNEWADLAEWVQNSDKYEVNYSELGEEIMGGCLEEHLNWIYSAHMGWPENGIDGQLDLLLPVKLLTAK</sequence>
<dbReference type="Pfam" id="PF13411">
    <property type="entry name" value="MerR_1"/>
    <property type="match status" value="1"/>
</dbReference>
<keyword evidence="7" id="KW-1185">Reference proteome</keyword>
<name>A0A1M7MH84_9FIRM</name>
<dbReference type="RefSeq" id="WP_073290302.1">
    <property type="nucleotide sequence ID" value="NZ_FRCP01000021.1"/>
</dbReference>
<evidence type="ECO:0000259" key="5">
    <source>
        <dbReference type="PROSITE" id="PS50937"/>
    </source>
</evidence>
<dbReference type="AlphaFoldDB" id="A0A1M7MH84"/>
<evidence type="ECO:0000256" key="1">
    <source>
        <dbReference type="ARBA" id="ARBA00022491"/>
    </source>
</evidence>
<dbReference type="PRINTS" id="PR00040">
    <property type="entry name" value="HTHMERR"/>
</dbReference>
<evidence type="ECO:0000313" key="6">
    <source>
        <dbReference type="EMBL" id="SHM90180.1"/>
    </source>
</evidence>
<evidence type="ECO:0000256" key="2">
    <source>
        <dbReference type="ARBA" id="ARBA00023015"/>
    </source>
</evidence>
<accession>A0A1M7MH84</accession>
<dbReference type="InterPro" id="IPR011256">
    <property type="entry name" value="Reg_factor_effector_dom_sf"/>
</dbReference>
<dbReference type="EMBL" id="FRCP01000021">
    <property type="protein sequence ID" value="SHM90180.1"/>
    <property type="molecule type" value="Genomic_DNA"/>
</dbReference>
<dbReference type="GO" id="GO:0003677">
    <property type="term" value="F:DNA binding"/>
    <property type="evidence" value="ECO:0007669"/>
    <property type="project" value="UniProtKB-KW"/>
</dbReference>
<dbReference type="CDD" id="cd00592">
    <property type="entry name" value="HTH_MerR-like"/>
    <property type="match status" value="1"/>
</dbReference>
<dbReference type="SUPFAM" id="SSF55136">
    <property type="entry name" value="Probable bacterial effector-binding domain"/>
    <property type="match status" value="1"/>
</dbReference>
<keyword evidence="3 6" id="KW-0238">DNA-binding</keyword>
<dbReference type="PROSITE" id="PS50937">
    <property type="entry name" value="HTH_MERR_2"/>
    <property type="match status" value="1"/>
</dbReference>
<dbReference type="Pfam" id="PF14526">
    <property type="entry name" value="Cass2"/>
    <property type="match status" value="1"/>
</dbReference>
<dbReference type="STRING" id="1120996.SAMN02746066_03810"/>
<dbReference type="Gene3D" id="3.20.80.10">
    <property type="entry name" value="Regulatory factor, effector binding domain"/>
    <property type="match status" value="1"/>
</dbReference>
<dbReference type="Gene3D" id="1.10.1660.10">
    <property type="match status" value="1"/>
</dbReference>
<reference evidence="6 7" key="1">
    <citation type="submission" date="2016-11" db="EMBL/GenBank/DDBJ databases">
        <authorList>
            <person name="Jaros S."/>
            <person name="Januszkiewicz K."/>
            <person name="Wedrychowicz H."/>
        </authorList>
    </citation>
    <scope>NUCLEOTIDE SEQUENCE [LARGE SCALE GENOMIC DNA]</scope>
    <source>
        <strain evidence="6 7">DSM 15930</strain>
    </source>
</reference>
<dbReference type="SUPFAM" id="SSF46955">
    <property type="entry name" value="Putative DNA-binding domain"/>
    <property type="match status" value="1"/>
</dbReference>
<dbReference type="InterPro" id="IPR000551">
    <property type="entry name" value="MerR-type_HTH_dom"/>
</dbReference>
<keyword evidence="4" id="KW-0804">Transcription</keyword>
<protein>
    <submittedName>
        <fullName evidence="6">DNA-binding transcriptional regulator, MerR family</fullName>
    </submittedName>
</protein>
<organism evidence="6 7">
    <name type="scientific">Anaerosporobacter mobilis DSM 15930</name>
    <dbReference type="NCBI Taxonomy" id="1120996"/>
    <lineage>
        <taxon>Bacteria</taxon>
        <taxon>Bacillati</taxon>
        <taxon>Bacillota</taxon>
        <taxon>Clostridia</taxon>
        <taxon>Lachnospirales</taxon>
        <taxon>Lachnospiraceae</taxon>
        <taxon>Anaerosporobacter</taxon>
    </lineage>
</organism>
<proteinExistence type="predicted"/>
<dbReference type="PANTHER" id="PTHR30204:SF69">
    <property type="entry name" value="MERR-FAMILY TRANSCRIPTIONAL REGULATOR"/>
    <property type="match status" value="1"/>
</dbReference>
<keyword evidence="1" id="KW-0678">Repressor</keyword>
<feature type="domain" description="HTH merR-type" evidence="5">
    <location>
        <begin position="3"/>
        <end position="72"/>
    </location>
</feature>
<gene>
    <name evidence="6" type="ORF">SAMN02746066_03810</name>
</gene>
<evidence type="ECO:0000256" key="3">
    <source>
        <dbReference type="ARBA" id="ARBA00023125"/>
    </source>
</evidence>
<evidence type="ECO:0000313" key="7">
    <source>
        <dbReference type="Proteomes" id="UP000184038"/>
    </source>
</evidence>
<evidence type="ECO:0000256" key="4">
    <source>
        <dbReference type="ARBA" id="ARBA00023163"/>
    </source>
</evidence>
<dbReference type="Proteomes" id="UP000184038">
    <property type="component" value="Unassembled WGS sequence"/>
</dbReference>
<dbReference type="PANTHER" id="PTHR30204">
    <property type="entry name" value="REDOX-CYCLING DRUG-SENSING TRANSCRIPTIONAL ACTIVATOR SOXR"/>
    <property type="match status" value="1"/>
</dbReference>